<evidence type="ECO:0000256" key="6">
    <source>
        <dbReference type="ARBA" id="ARBA00023163"/>
    </source>
</evidence>
<evidence type="ECO:0000256" key="2">
    <source>
        <dbReference type="ARBA" id="ARBA00010410"/>
    </source>
</evidence>
<gene>
    <name evidence="11" type="ORF">PLOB_00048200</name>
</gene>
<dbReference type="PANTHER" id="PTHR13421">
    <property type="entry name" value="SNRNA-ACTIVATING PROTEIN COMPLEX SUBUNIT 3"/>
    <property type="match status" value="1"/>
</dbReference>
<keyword evidence="7" id="KW-0539">Nucleus</keyword>
<evidence type="ECO:0000313" key="12">
    <source>
        <dbReference type="Proteomes" id="UP001159405"/>
    </source>
</evidence>
<evidence type="ECO:0000256" key="3">
    <source>
        <dbReference type="ARBA" id="ARBA00013634"/>
    </source>
</evidence>
<protein>
    <recommendedName>
        <fullName evidence="3">snRNA-activating protein complex subunit 3</fullName>
    </recommendedName>
    <alternativeName>
        <fullName evidence="10">Small nuclear RNA-activating complex polypeptide 3</fullName>
    </alternativeName>
</protein>
<comment type="function">
    <text evidence="8">Part of the SNAPc complex required for the transcription of both RNA polymerase II and III small-nuclear RNA genes. Binds to the proximal sequence element (PSE), a non-TATA-box basal promoter element common to these 2 types of genes. Recruits TBP and BRF2 to the U6 snRNA TATA box.</text>
</comment>
<organism evidence="11 12">
    <name type="scientific">Porites lobata</name>
    <dbReference type="NCBI Taxonomy" id="104759"/>
    <lineage>
        <taxon>Eukaryota</taxon>
        <taxon>Metazoa</taxon>
        <taxon>Cnidaria</taxon>
        <taxon>Anthozoa</taxon>
        <taxon>Hexacorallia</taxon>
        <taxon>Scleractinia</taxon>
        <taxon>Fungiina</taxon>
        <taxon>Poritidae</taxon>
        <taxon>Porites</taxon>
    </lineage>
</organism>
<accession>A0ABN8N7Y4</accession>
<name>A0ABN8N7Y4_9CNID</name>
<evidence type="ECO:0000256" key="9">
    <source>
        <dbReference type="ARBA" id="ARBA00025958"/>
    </source>
</evidence>
<dbReference type="Pfam" id="PF12251">
    <property type="entry name" value="SNAPC3"/>
    <property type="match status" value="1"/>
</dbReference>
<keyword evidence="5" id="KW-0238">DNA-binding</keyword>
<dbReference type="PANTHER" id="PTHR13421:SF16">
    <property type="entry name" value="SNRNA-ACTIVATING PROTEIN COMPLEX SUBUNIT 3"/>
    <property type="match status" value="1"/>
</dbReference>
<dbReference type="EMBL" id="CALNXK010000009">
    <property type="protein sequence ID" value="CAH3041343.1"/>
    <property type="molecule type" value="Genomic_DNA"/>
</dbReference>
<sequence length="349" mass="40266">MAARGECTSSLISIKEFKLQFQELDLEEMAGEMNVSMEIMTDLTEVCSPSNLKCAAEPESLESIDIFKDQIPEGVELHSLRLLKERKGKLTSHKKEVNYIVKEVAPTKEPLAFEEVKTDEVILSVAIYHPRKQNKVQEFLVLGSQCLTELRDKIFCTADGMILGDHSENPDALSQPTAKENFKSGFFFIEGVFYNDRRDPLSRDYSKVIRDWAKDPQRRKCPGLGLFTSKRMEDVVFEDLKIRLGYPYLYCHQGNCEHLIIFTDLRLLDVDDERNANEYPLQVFKHRGKRLRCRVCDVYTARWVTINDALACEDPCFFCVTCFKGLHYTPDGEKICDFQAYPFVGDFDW</sequence>
<comment type="subcellular location">
    <subcellularLocation>
        <location evidence="1">Nucleus</location>
    </subcellularLocation>
</comment>
<dbReference type="Proteomes" id="UP001159405">
    <property type="component" value="Unassembled WGS sequence"/>
</dbReference>
<evidence type="ECO:0000256" key="4">
    <source>
        <dbReference type="ARBA" id="ARBA00023015"/>
    </source>
</evidence>
<evidence type="ECO:0000256" key="7">
    <source>
        <dbReference type="ARBA" id="ARBA00023242"/>
    </source>
</evidence>
<comment type="subunit">
    <text evidence="9">Part of the SNAPc complex composed of 5 subunits: SNAPC1, SNAPC2, SNAPC3, SNAPC4 and SNAPC5. SNAPC3 interacts with SNAPC1.</text>
</comment>
<proteinExistence type="inferred from homology"/>
<keyword evidence="6" id="KW-0804">Transcription</keyword>
<comment type="caution">
    <text evidence="11">The sequence shown here is derived from an EMBL/GenBank/DDBJ whole genome shotgun (WGS) entry which is preliminary data.</text>
</comment>
<evidence type="ECO:0000256" key="8">
    <source>
        <dbReference type="ARBA" id="ARBA00025193"/>
    </source>
</evidence>
<keyword evidence="12" id="KW-1185">Reference proteome</keyword>
<evidence type="ECO:0000256" key="5">
    <source>
        <dbReference type="ARBA" id="ARBA00023125"/>
    </source>
</evidence>
<reference evidence="11 12" key="1">
    <citation type="submission" date="2022-05" db="EMBL/GenBank/DDBJ databases">
        <authorList>
            <consortium name="Genoscope - CEA"/>
            <person name="William W."/>
        </authorList>
    </citation>
    <scope>NUCLEOTIDE SEQUENCE [LARGE SCALE GENOMIC DNA]</scope>
</reference>
<evidence type="ECO:0000256" key="1">
    <source>
        <dbReference type="ARBA" id="ARBA00004123"/>
    </source>
</evidence>
<evidence type="ECO:0000256" key="10">
    <source>
        <dbReference type="ARBA" id="ARBA00029606"/>
    </source>
</evidence>
<comment type="similarity">
    <text evidence="2">Belongs to the SNAPC3/SRD2 family.</text>
</comment>
<evidence type="ECO:0000313" key="11">
    <source>
        <dbReference type="EMBL" id="CAH3041343.1"/>
    </source>
</evidence>
<dbReference type="InterPro" id="IPR022042">
    <property type="entry name" value="snRNA-activating_su3"/>
</dbReference>
<keyword evidence="4" id="KW-0805">Transcription regulation</keyword>